<proteinExistence type="predicted"/>
<dbReference type="OrthoDB" id="10266696at2759"/>
<evidence type="ECO:0000313" key="2">
    <source>
        <dbReference type="Proteomes" id="UP000595140"/>
    </source>
</evidence>
<name>A0A484MWD0_9ASTE</name>
<evidence type="ECO:0000313" key="1">
    <source>
        <dbReference type="EMBL" id="VFQ93252.1"/>
    </source>
</evidence>
<organism evidence="1 2">
    <name type="scientific">Cuscuta campestris</name>
    <dbReference type="NCBI Taxonomy" id="132261"/>
    <lineage>
        <taxon>Eukaryota</taxon>
        <taxon>Viridiplantae</taxon>
        <taxon>Streptophyta</taxon>
        <taxon>Embryophyta</taxon>
        <taxon>Tracheophyta</taxon>
        <taxon>Spermatophyta</taxon>
        <taxon>Magnoliopsida</taxon>
        <taxon>eudicotyledons</taxon>
        <taxon>Gunneridae</taxon>
        <taxon>Pentapetalae</taxon>
        <taxon>asterids</taxon>
        <taxon>lamiids</taxon>
        <taxon>Solanales</taxon>
        <taxon>Convolvulaceae</taxon>
        <taxon>Cuscuteae</taxon>
        <taxon>Cuscuta</taxon>
        <taxon>Cuscuta subgen. Grammica</taxon>
        <taxon>Cuscuta sect. Cleistogrammica</taxon>
    </lineage>
</organism>
<dbReference type="InterPro" id="IPR038508">
    <property type="entry name" value="ArfGAP_dom_sf"/>
</dbReference>
<protein>
    <submittedName>
        <fullName evidence="1">Uncharacterized protein</fullName>
    </submittedName>
</protein>
<dbReference type="Gene3D" id="1.10.220.150">
    <property type="entry name" value="Arf GTPase activating protein"/>
    <property type="match status" value="1"/>
</dbReference>
<dbReference type="Proteomes" id="UP000595140">
    <property type="component" value="Unassembled WGS sequence"/>
</dbReference>
<accession>A0A484MWD0</accession>
<reference evidence="1 2" key="1">
    <citation type="submission" date="2018-04" db="EMBL/GenBank/DDBJ databases">
        <authorList>
            <person name="Vogel A."/>
        </authorList>
    </citation>
    <scope>NUCLEOTIDE SEQUENCE [LARGE SCALE GENOMIC DNA]</scope>
</reference>
<dbReference type="EMBL" id="OOIL02004817">
    <property type="protein sequence ID" value="VFQ93252.1"/>
    <property type="molecule type" value="Genomic_DNA"/>
</dbReference>
<dbReference type="AlphaFoldDB" id="A0A484MWD0"/>
<gene>
    <name evidence="1" type="ORF">CCAM_LOCUS35028</name>
</gene>
<sequence length="71" mass="8283">MYICQKQVRSLTLDVEVWEPSIIALFRALGNAFPNSACEELLQASKNIRADEMPKRFALRIRAWPKHFHLI</sequence>
<keyword evidence="2" id="KW-1185">Reference proteome</keyword>